<evidence type="ECO:0000259" key="3">
    <source>
        <dbReference type="Pfam" id="PF12850"/>
    </source>
</evidence>
<dbReference type="Pfam" id="PF12850">
    <property type="entry name" value="Metallophos_2"/>
    <property type="match status" value="1"/>
</dbReference>
<comment type="cofactor">
    <cofactor evidence="2">
        <name>a divalent metal cation</name>
        <dbReference type="ChEBI" id="CHEBI:60240"/>
    </cofactor>
</comment>
<dbReference type="InterPro" id="IPR029052">
    <property type="entry name" value="Metallo-depent_PP-like"/>
</dbReference>
<name>A0A9D1HA62_9FLAO</name>
<dbReference type="Proteomes" id="UP000824161">
    <property type="component" value="Unassembled WGS sequence"/>
</dbReference>
<sequence>MKIAFLSDLHGSACAARAGLEAADAWGADRIAILGDVMYHGPRNPLPQGYAPAEVARLLNRYADRIVAVRGNCDSEVDQMLLEYPMMGDSALIATPEHDIFLTHGHIYCPENHPRLRPGTILAFGHIHTPVAGQSGDLFFFNPGSAALPKEPFPPTWGRYDGNCLEVVDFEGKVIKSCPL</sequence>
<proteinExistence type="inferred from homology"/>
<dbReference type="SUPFAM" id="SSF56300">
    <property type="entry name" value="Metallo-dependent phosphatases"/>
    <property type="match status" value="1"/>
</dbReference>
<dbReference type="NCBIfam" id="TIGR00040">
    <property type="entry name" value="yfcE"/>
    <property type="match status" value="1"/>
</dbReference>
<comment type="caution">
    <text evidence="4">The sequence shown here is derived from an EMBL/GenBank/DDBJ whole genome shotgun (WGS) entry which is preliminary data.</text>
</comment>
<dbReference type="InterPro" id="IPR000979">
    <property type="entry name" value="Phosphodiesterase_MJ0936/Vps29"/>
</dbReference>
<evidence type="ECO:0000256" key="1">
    <source>
        <dbReference type="ARBA" id="ARBA00008950"/>
    </source>
</evidence>
<comment type="similarity">
    <text evidence="1 2">Belongs to the metallophosphoesterase superfamily. YfcE family.</text>
</comment>
<dbReference type="GO" id="GO:0016787">
    <property type="term" value="F:hydrolase activity"/>
    <property type="evidence" value="ECO:0007669"/>
    <property type="project" value="UniProtKB-UniRule"/>
</dbReference>
<reference evidence="4" key="2">
    <citation type="journal article" date="2021" name="PeerJ">
        <title>Extensive microbial diversity within the chicken gut microbiome revealed by metagenomics and culture.</title>
        <authorList>
            <person name="Gilroy R."/>
            <person name="Ravi A."/>
            <person name="Getino M."/>
            <person name="Pursley I."/>
            <person name="Horton D.L."/>
            <person name="Alikhan N.F."/>
            <person name="Baker D."/>
            <person name="Gharbi K."/>
            <person name="Hall N."/>
            <person name="Watson M."/>
            <person name="Adriaenssens E.M."/>
            <person name="Foster-Nyarko E."/>
            <person name="Jarju S."/>
            <person name="Secka A."/>
            <person name="Antonio M."/>
            <person name="Oren A."/>
            <person name="Chaudhuri R.R."/>
            <person name="La Ragione R."/>
            <person name="Hildebrand F."/>
            <person name="Pallen M.J."/>
        </authorList>
    </citation>
    <scope>NUCLEOTIDE SEQUENCE</scope>
    <source>
        <strain evidence="4">1383</strain>
    </source>
</reference>
<reference evidence="4" key="1">
    <citation type="submission" date="2020-10" db="EMBL/GenBank/DDBJ databases">
        <authorList>
            <person name="Gilroy R."/>
        </authorList>
    </citation>
    <scope>NUCLEOTIDE SEQUENCE</scope>
    <source>
        <strain evidence="4">1383</strain>
    </source>
</reference>
<organism evidence="4 5">
    <name type="scientific">Candidatus Merdimorpha stercoravium</name>
    <dbReference type="NCBI Taxonomy" id="2840863"/>
    <lineage>
        <taxon>Bacteria</taxon>
        <taxon>Pseudomonadati</taxon>
        <taxon>Bacteroidota</taxon>
        <taxon>Flavobacteriia</taxon>
        <taxon>Flavobacteriales</taxon>
        <taxon>Candidatus Merdimorpha</taxon>
    </lineage>
</organism>
<evidence type="ECO:0000256" key="2">
    <source>
        <dbReference type="RuleBase" id="RU362039"/>
    </source>
</evidence>
<dbReference type="InterPro" id="IPR024654">
    <property type="entry name" value="Calcineurin-like_PHP_lpxH"/>
</dbReference>
<keyword evidence="4" id="KW-0378">Hydrolase</keyword>
<evidence type="ECO:0000313" key="5">
    <source>
        <dbReference type="Proteomes" id="UP000824161"/>
    </source>
</evidence>
<gene>
    <name evidence="4" type="primary">yfcE</name>
    <name evidence="4" type="ORF">IAC44_02225</name>
</gene>
<dbReference type="GO" id="GO:0046872">
    <property type="term" value="F:metal ion binding"/>
    <property type="evidence" value="ECO:0007669"/>
    <property type="project" value="UniProtKB-KW"/>
</dbReference>
<keyword evidence="2" id="KW-0479">Metal-binding</keyword>
<protein>
    <recommendedName>
        <fullName evidence="2">Phosphoesterase</fullName>
        <ecNumber evidence="2">3.1.4.-</ecNumber>
    </recommendedName>
</protein>
<feature type="domain" description="Calcineurin-like phosphoesterase" evidence="3">
    <location>
        <begin position="1"/>
        <end position="157"/>
    </location>
</feature>
<dbReference type="NCBIfam" id="NF006988">
    <property type="entry name" value="PRK09453.1"/>
    <property type="match status" value="1"/>
</dbReference>
<evidence type="ECO:0000313" key="4">
    <source>
        <dbReference type="EMBL" id="HIT97635.1"/>
    </source>
</evidence>
<dbReference type="EC" id="3.1.4.-" evidence="2"/>
<accession>A0A9D1HA62</accession>
<dbReference type="Gene3D" id="3.60.21.10">
    <property type="match status" value="1"/>
</dbReference>
<dbReference type="AlphaFoldDB" id="A0A9D1HA62"/>
<dbReference type="EMBL" id="DVLY01000051">
    <property type="protein sequence ID" value="HIT97635.1"/>
    <property type="molecule type" value="Genomic_DNA"/>
</dbReference>